<organism evidence="1 2">
    <name type="scientific">Aminobacter ciceronei</name>
    <dbReference type="NCBI Taxonomy" id="150723"/>
    <lineage>
        <taxon>Bacteria</taxon>
        <taxon>Pseudomonadati</taxon>
        <taxon>Pseudomonadota</taxon>
        <taxon>Alphaproteobacteria</taxon>
        <taxon>Hyphomicrobiales</taxon>
        <taxon>Phyllobacteriaceae</taxon>
        <taxon>Aminobacter</taxon>
    </lineage>
</organism>
<accession>A0ABR6C6F6</accession>
<protein>
    <recommendedName>
        <fullName evidence="3">DUF2190 family protein</fullName>
    </recommendedName>
</protein>
<evidence type="ECO:0000313" key="2">
    <source>
        <dbReference type="Proteomes" id="UP000587524"/>
    </source>
</evidence>
<gene>
    <name evidence="1" type="ORF">HNQ97_002586</name>
</gene>
<dbReference type="RefSeq" id="WP_182574222.1">
    <property type="nucleotide sequence ID" value="NZ_JACJHY010000010.1"/>
</dbReference>
<proteinExistence type="predicted"/>
<name>A0ABR6C6F6_9HYPH</name>
<comment type="caution">
    <text evidence="1">The sequence shown here is derived from an EMBL/GenBank/DDBJ whole genome shotgun (WGS) entry which is preliminary data.</text>
</comment>
<reference evidence="1 2" key="1">
    <citation type="submission" date="2020-08" db="EMBL/GenBank/DDBJ databases">
        <title>Genomic Encyclopedia of Type Strains, Phase IV (KMG-IV): sequencing the most valuable type-strain genomes for metagenomic binning, comparative biology and taxonomic classification.</title>
        <authorList>
            <person name="Goeker M."/>
        </authorList>
    </citation>
    <scope>NUCLEOTIDE SEQUENCE [LARGE SCALE GENOMIC DNA]</scope>
    <source>
        <strain evidence="1 2">DSM 17455</strain>
    </source>
</reference>
<evidence type="ECO:0008006" key="3">
    <source>
        <dbReference type="Google" id="ProtNLM"/>
    </source>
</evidence>
<sequence length="170" mass="17388">MAYIPETPNLGFPPIAYTGPASNVAGRSTPWKLGDVIRAVDPVYGVGEFIYLQGVASTAVGSWVVYNPDDWSTVLLGADAIGSVAVAMSANVASQYGWYQIKGKAIGKALAGFLDNANVYATATAGSVDDAVVAGDRVKNAKGASAVGTPSAGLAEFEIDRPFVDDGLAA</sequence>
<dbReference type="Proteomes" id="UP000587524">
    <property type="component" value="Unassembled WGS sequence"/>
</dbReference>
<evidence type="ECO:0000313" key="1">
    <source>
        <dbReference type="EMBL" id="MBA9020584.1"/>
    </source>
</evidence>
<keyword evidence="2" id="KW-1185">Reference proteome</keyword>
<dbReference type="EMBL" id="JACJHZ010000010">
    <property type="protein sequence ID" value="MBA9020584.1"/>
    <property type="molecule type" value="Genomic_DNA"/>
</dbReference>